<keyword evidence="3" id="KW-1185">Reference proteome</keyword>
<dbReference type="Proteomes" id="UP001642484">
    <property type="component" value="Unassembled WGS sequence"/>
</dbReference>
<feature type="compositionally biased region" description="Low complexity" evidence="1">
    <location>
        <begin position="65"/>
        <end position="79"/>
    </location>
</feature>
<feature type="compositionally biased region" description="Low complexity" evidence="1">
    <location>
        <begin position="36"/>
        <end position="51"/>
    </location>
</feature>
<comment type="caution">
    <text evidence="2">The sequence shown here is derived from an EMBL/GenBank/DDBJ whole genome shotgun (WGS) entry which is preliminary data.</text>
</comment>
<feature type="non-terminal residue" evidence="2">
    <location>
        <position position="529"/>
    </location>
</feature>
<feature type="region of interest" description="Disordered" evidence="1">
    <location>
        <begin position="1"/>
        <end position="152"/>
    </location>
</feature>
<sequence length="529" mass="57639">MSAFVASRGEFEGMKRKTNSSQDLDRKIKEHQDKLASAGTATGAGLTHTIARPSLGEEESDVDMGFSSLGGPSTSSSFLNRHRLQGAPSRVTTPPARPPPESLLVPPGDLEMTPFEPPEPQGEATQQKKTEGGSAPNKRVKGRGTTAHSKKARQLLEQKQTQFEDQALWKGQTRKRQVDQAVKQLDDASAKLIGDETQKELLEEISRFTAAVGKKFDVLSALKKDPISFIATMEPEQTDALCMMSPPMVAQVLVHVATCLTKDLDQAGGLRRACVAAFEDDVLEPTGGLCLDQYIQASIGSSMEEIAAARAADSLQLQLLGMFYDRVFRNRLPDLGLDLAKLPKDFDARKPTSPNPTAPIQYSNQVLFDVQICRALATDWDEDRHELLRQWWNRLEAFAKAAPGASSVDVAKTLAAVPEQVTSALEDPEAAGGSFVIRTSADTTMVDSFLDLQKQIEDFTADDDSVAEGVVEAKNFLEKLGKVLQLNGDHAGEAVACCVAQNGHKNPFSDLFVQPETFKNLCRLLRAFK</sequence>
<protein>
    <submittedName>
        <fullName evidence="2">Uncharacterized protein</fullName>
    </submittedName>
</protein>
<proteinExistence type="predicted"/>
<evidence type="ECO:0000313" key="2">
    <source>
        <dbReference type="EMBL" id="CAK9027904.1"/>
    </source>
</evidence>
<feature type="compositionally biased region" description="Basic residues" evidence="1">
    <location>
        <begin position="138"/>
        <end position="152"/>
    </location>
</feature>
<evidence type="ECO:0000256" key="1">
    <source>
        <dbReference type="SAM" id="MobiDB-lite"/>
    </source>
</evidence>
<reference evidence="2 3" key="1">
    <citation type="submission" date="2024-02" db="EMBL/GenBank/DDBJ databases">
        <authorList>
            <person name="Chen Y."/>
            <person name="Shah S."/>
            <person name="Dougan E. K."/>
            <person name="Thang M."/>
            <person name="Chan C."/>
        </authorList>
    </citation>
    <scope>NUCLEOTIDE SEQUENCE [LARGE SCALE GENOMIC DNA]</scope>
</reference>
<accession>A0ABP0KN50</accession>
<evidence type="ECO:0000313" key="3">
    <source>
        <dbReference type="Proteomes" id="UP001642484"/>
    </source>
</evidence>
<name>A0ABP0KN50_9DINO</name>
<dbReference type="EMBL" id="CAXAMN010009213">
    <property type="protein sequence ID" value="CAK9027904.1"/>
    <property type="molecule type" value="Genomic_DNA"/>
</dbReference>
<gene>
    <name evidence="2" type="ORF">CCMP2556_LOCUS16922</name>
</gene>
<organism evidence="2 3">
    <name type="scientific">Durusdinium trenchii</name>
    <dbReference type="NCBI Taxonomy" id="1381693"/>
    <lineage>
        <taxon>Eukaryota</taxon>
        <taxon>Sar</taxon>
        <taxon>Alveolata</taxon>
        <taxon>Dinophyceae</taxon>
        <taxon>Suessiales</taxon>
        <taxon>Symbiodiniaceae</taxon>
        <taxon>Durusdinium</taxon>
    </lineage>
</organism>
<feature type="compositionally biased region" description="Basic and acidic residues" evidence="1">
    <location>
        <begin position="23"/>
        <end position="34"/>
    </location>
</feature>